<dbReference type="SMART" id="SM00939">
    <property type="entry name" value="PepX_C"/>
    <property type="match status" value="1"/>
</dbReference>
<dbReference type="InterPro" id="IPR008979">
    <property type="entry name" value="Galactose-bd-like_sf"/>
</dbReference>
<gene>
    <name evidence="5" type="ORF">FHX73_114527</name>
</gene>
<dbReference type="InterPro" id="IPR029058">
    <property type="entry name" value="AB_hydrolase_fold"/>
</dbReference>
<dbReference type="PANTHER" id="PTHR22946">
    <property type="entry name" value="DIENELACTONE HYDROLASE DOMAIN-CONTAINING PROTEIN-RELATED"/>
    <property type="match status" value="1"/>
</dbReference>
<comment type="similarity">
    <text evidence="1">Belongs to the AB hydrolase superfamily.</text>
</comment>
<dbReference type="SUPFAM" id="SSF53474">
    <property type="entry name" value="alpha/beta-Hydrolases"/>
    <property type="match status" value="1"/>
</dbReference>
<accession>A0A561UMS9</accession>
<dbReference type="InterPro" id="IPR000383">
    <property type="entry name" value="Xaa-Pro-like_dom"/>
</dbReference>
<dbReference type="RefSeq" id="WP_246213657.1">
    <property type="nucleotide sequence ID" value="NZ_BAAAMZ010000003.1"/>
</dbReference>
<reference evidence="5 6" key="1">
    <citation type="submission" date="2019-06" db="EMBL/GenBank/DDBJ databases">
        <title>Sequencing the genomes of 1000 actinobacteria strains.</title>
        <authorList>
            <person name="Klenk H.-P."/>
        </authorList>
    </citation>
    <scope>NUCLEOTIDE SEQUENCE [LARGE SCALE GENOMIC DNA]</scope>
    <source>
        <strain evidence="5 6">DSM 44826</strain>
    </source>
</reference>
<comment type="caution">
    <text evidence="5">The sequence shown here is derived from an EMBL/GenBank/DDBJ whole genome shotgun (WGS) entry which is preliminary data.</text>
</comment>
<dbReference type="NCBIfam" id="TIGR00976">
    <property type="entry name" value="CocE_NonD"/>
    <property type="match status" value="1"/>
</dbReference>
<feature type="domain" description="Xaa-Pro dipeptidyl-peptidase C-terminal" evidence="4">
    <location>
        <begin position="290"/>
        <end position="525"/>
    </location>
</feature>
<proteinExistence type="inferred from homology"/>
<evidence type="ECO:0000256" key="3">
    <source>
        <dbReference type="SAM" id="MobiDB-lite"/>
    </source>
</evidence>
<keyword evidence="6" id="KW-1185">Reference proteome</keyword>
<dbReference type="EMBL" id="VIWT01000001">
    <property type="protein sequence ID" value="TWG00647.1"/>
    <property type="molecule type" value="Genomic_DNA"/>
</dbReference>
<sequence>MRHPASYPHQVTREDVRIPLPDGVELAARLWRPTTAHPVPALLEYRADRLGDASAERDAERHPWYAGHGYAALRVDARGWGDSGGLDQPAGSLAAGPPAEALLADGAAVLDWLAAQSWCTGRIGLLGLGPAADAALRLAAHRPAPVRAVVAVHPEGDRFTAHYPGGALLAATVPARATDRLAEAALPPDPVHAGDDWRRQWLDRLAELQPPLHGVLSHQTRDGHWAEPGLDGLTAPVLAVGGWQRPSADAVLRLAERLATPVRAVLGPWGDGYPDQAGGERAIGFLQETLRWWDQWLREADTGALAEPVLRSWQSEGGEPGRGRWIGEDQWPSDDVREIHYDLTEALRTAGTPAGERFVPVRSPQQTGADAPGPAPADPAGEQRAEDGRSVCFDSSPLTERLELLGRPALRLRLRLPAGTARGQVTARLCDVAPDGASRLVSHGVLNLAARRGTDLALDWEPGAVEEVEFELGAAGHAVPTGHRIRLALSSAYWPQSWPQPSGEGFLVDPGHSVLTLPVRHLAADAGRAPVRFAEPEQAAPPVVRRTTPTAPGPRRVLRRLDPGGQWRLELAPEQGASVTLPDGLVRSVEATEEYTVRRGDPLSAAVRCDRSIRLERPELGWDVTVRVGTRLDCDAAAFTARSRLTAWEGGAVLFERDWERRVPRTAA</sequence>
<feature type="region of interest" description="Disordered" evidence="3">
    <location>
        <begin position="352"/>
        <end position="392"/>
    </location>
</feature>
<dbReference type="GO" id="GO:0052689">
    <property type="term" value="F:carboxylic ester hydrolase activity"/>
    <property type="evidence" value="ECO:0007669"/>
    <property type="project" value="UniProtKB-ARBA"/>
</dbReference>
<protein>
    <recommendedName>
        <fullName evidence="4">Xaa-Pro dipeptidyl-peptidase C-terminal domain-containing protein</fullName>
    </recommendedName>
</protein>
<evidence type="ECO:0000256" key="1">
    <source>
        <dbReference type="ARBA" id="ARBA00008645"/>
    </source>
</evidence>
<dbReference type="GO" id="GO:0008239">
    <property type="term" value="F:dipeptidyl-peptidase activity"/>
    <property type="evidence" value="ECO:0007669"/>
    <property type="project" value="InterPro"/>
</dbReference>
<organism evidence="5 6">
    <name type="scientific">Kitasatospora viridis</name>
    <dbReference type="NCBI Taxonomy" id="281105"/>
    <lineage>
        <taxon>Bacteria</taxon>
        <taxon>Bacillati</taxon>
        <taxon>Actinomycetota</taxon>
        <taxon>Actinomycetes</taxon>
        <taxon>Kitasatosporales</taxon>
        <taxon>Streptomycetaceae</taxon>
        <taxon>Kitasatospora</taxon>
    </lineage>
</organism>
<dbReference type="InterPro" id="IPR005674">
    <property type="entry name" value="CocE/Ser_esterase"/>
</dbReference>
<dbReference type="Proteomes" id="UP000317940">
    <property type="component" value="Unassembled WGS sequence"/>
</dbReference>
<evidence type="ECO:0000313" key="5">
    <source>
        <dbReference type="EMBL" id="TWG00647.1"/>
    </source>
</evidence>
<dbReference type="SUPFAM" id="SSF49785">
    <property type="entry name" value="Galactose-binding domain-like"/>
    <property type="match status" value="1"/>
</dbReference>
<name>A0A561UMS9_9ACTN</name>
<dbReference type="InterPro" id="IPR050261">
    <property type="entry name" value="FrsA_esterase"/>
</dbReference>
<evidence type="ECO:0000259" key="4">
    <source>
        <dbReference type="SMART" id="SM00939"/>
    </source>
</evidence>
<dbReference type="InterPro" id="IPR013736">
    <property type="entry name" value="Xaa-Pro_dipept_C"/>
</dbReference>
<evidence type="ECO:0000256" key="2">
    <source>
        <dbReference type="ARBA" id="ARBA00022801"/>
    </source>
</evidence>
<dbReference type="PANTHER" id="PTHR22946:SF9">
    <property type="entry name" value="POLYKETIDE TRANSFERASE AF380"/>
    <property type="match status" value="1"/>
</dbReference>
<dbReference type="Gene3D" id="2.60.120.260">
    <property type="entry name" value="Galactose-binding domain-like"/>
    <property type="match status" value="1"/>
</dbReference>
<keyword evidence="2" id="KW-0378">Hydrolase</keyword>
<dbReference type="Pfam" id="PF08530">
    <property type="entry name" value="PepX_C"/>
    <property type="match status" value="1"/>
</dbReference>
<dbReference type="AlphaFoldDB" id="A0A561UMS9"/>
<dbReference type="Gene3D" id="3.40.50.1820">
    <property type="entry name" value="alpha/beta hydrolase"/>
    <property type="match status" value="1"/>
</dbReference>
<dbReference type="Pfam" id="PF02129">
    <property type="entry name" value="Peptidase_S15"/>
    <property type="match status" value="1"/>
</dbReference>
<evidence type="ECO:0000313" key="6">
    <source>
        <dbReference type="Proteomes" id="UP000317940"/>
    </source>
</evidence>